<evidence type="ECO:0008006" key="3">
    <source>
        <dbReference type="Google" id="ProtNLM"/>
    </source>
</evidence>
<reference evidence="1" key="2">
    <citation type="submission" date="2023-04" db="EMBL/GenBank/DDBJ databases">
        <authorList>
            <person name="Bruccoleri R.E."/>
            <person name="Oakeley E.J."/>
            <person name="Faust A.-M."/>
            <person name="Dessus-Babus S."/>
            <person name="Altorfer M."/>
            <person name="Burckhardt D."/>
            <person name="Oertli M."/>
            <person name="Naumann U."/>
            <person name="Petersen F."/>
            <person name="Wong J."/>
        </authorList>
    </citation>
    <scope>NUCLEOTIDE SEQUENCE</scope>
    <source>
        <strain evidence="1">GSM-AAB239-AS_SAM_17_03QT</strain>
        <tissue evidence="1">Leaf</tissue>
    </source>
</reference>
<sequence length="247" mass="26676">MAVPVHHLLPSSYLNPPHRNPNPRIPSSFSRREAIIQTGAISISSVTLTLTLTLANSPSLASTEVAPPPPRKQALDGICSTKSWFRFFGDGFAIRVPPSFEDIMEPEDYNAGLSLYGDKVKPKAYAARFATPDGSAVLSVVVRPTNQLKITFLEAKDITDLGSLKAAAKIFVPAGANLYSARTFKIKDDENVRTYYFYEFGGDGQRVALVAAVNSGKAYIAGATAPQSKWEEDGVQLRSAAISLTIL</sequence>
<dbReference type="PANTHER" id="PTHR37764">
    <property type="entry name" value="KETOSE/ALDOSE ISOMERASE, PUTATIVE (MOG1/PSBP/DUF1795-LIKE PHOTOSYSTEM II REACTION CENTER PSBP FAMILY PROTEIN)-RELATED"/>
    <property type="match status" value="1"/>
</dbReference>
<evidence type="ECO:0000313" key="1">
    <source>
        <dbReference type="EMBL" id="KAJ6817141.1"/>
    </source>
</evidence>
<protein>
    <recommendedName>
        <fullName evidence="3">Photosystem II reaction center PsbP family protein</fullName>
    </recommendedName>
</protein>
<keyword evidence="2" id="KW-1185">Reference proteome</keyword>
<name>A0AAX6FMG2_IRIPA</name>
<accession>A0AAX6FMG2</accession>
<dbReference type="InterPro" id="IPR016123">
    <property type="entry name" value="Mog1/PsbP_a/b/a-sand"/>
</dbReference>
<dbReference type="GO" id="GO:0009507">
    <property type="term" value="C:chloroplast"/>
    <property type="evidence" value="ECO:0007669"/>
    <property type="project" value="TreeGrafter"/>
</dbReference>
<comment type="caution">
    <text evidence="1">The sequence shown here is derived from an EMBL/GenBank/DDBJ whole genome shotgun (WGS) entry which is preliminary data.</text>
</comment>
<dbReference type="Proteomes" id="UP001140949">
    <property type="component" value="Unassembled WGS sequence"/>
</dbReference>
<evidence type="ECO:0000313" key="2">
    <source>
        <dbReference type="Proteomes" id="UP001140949"/>
    </source>
</evidence>
<dbReference type="Gene3D" id="3.40.1000.10">
    <property type="entry name" value="Mog1/PsbP, alpha/beta/alpha sandwich"/>
    <property type="match status" value="1"/>
</dbReference>
<organism evidence="1 2">
    <name type="scientific">Iris pallida</name>
    <name type="common">Sweet iris</name>
    <dbReference type="NCBI Taxonomy" id="29817"/>
    <lineage>
        <taxon>Eukaryota</taxon>
        <taxon>Viridiplantae</taxon>
        <taxon>Streptophyta</taxon>
        <taxon>Embryophyta</taxon>
        <taxon>Tracheophyta</taxon>
        <taxon>Spermatophyta</taxon>
        <taxon>Magnoliopsida</taxon>
        <taxon>Liliopsida</taxon>
        <taxon>Asparagales</taxon>
        <taxon>Iridaceae</taxon>
        <taxon>Iridoideae</taxon>
        <taxon>Irideae</taxon>
        <taxon>Iris</taxon>
    </lineage>
</organism>
<reference evidence="1" key="1">
    <citation type="journal article" date="2023" name="GigaByte">
        <title>Genome assembly of the bearded iris, Iris pallida Lam.</title>
        <authorList>
            <person name="Bruccoleri R.E."/>
            <person name="Oakeley E.J."/>
            <person name="Faust A.M.E."/>
            <person name="Altorfer M."/>
            <person name="Dessus-Babus S."/>
            <person name="Burckhardt D."/>
            <person name="Oertli M."/>
            <person name="Naumann U."/>
            <person name="Petersen F."/>
            <person name="Wong J."/>
        </authorList>
    </citation>
    <scope>NUCLEOTIDE SEQUENCE</scope>
    <source>
        <strain evidence="1">GSM-AAB239-AS_SAM_17_03QT</strain>
    </source>
</reference>
<dbReference type="SUPFAM" id="SSF55724">
    <property type="entry name" value="Mog1p/PsbP-like"/>
    <property type="match status" value="1"/>
</dbReference>
<dbReference type="AlphaFoldDB" id="A0AAX6FMG2"/>
<dbReference type="PANTHER" id="PTHR37764:SF1">
    <property type="entry name" value="KETOSE_ALDOSE ISOMERASE, PUTATIVE (MOG1_PSBP_DUF1795-LIKE PHOTOSYSTEM II REACTION CENTER PSBP FAMILY PROTEIN)-RELATED"/>
    <property type="match status" value="1"/>
</dbReference>
<proteinExistence type="predicted"/>
<dbReference type="EMBL" id="JANAVB010027998">
    <property type="protein sequence ID" value="KAJ6817141.1"/>
    <property type="molecule type" value="Genomic_DNA"/>
</dbReference>
<gene>
    <name evidence="1" type="ORF">M6B38_413395</name>
</gene>